<dbReference type="Proteomes" id="UP000215767">
    <property type="component" value="Unassembled WGS sequence"/>
</dbReference>
<organism evidence="6 7">
    <name type="scientific">Bordetella genomosp. 11</name>
    <dbReference type="NCBI Taxonomy" id="1416808"/>
    <lineage>
        <taxon>Bacteria</taxon>
        <taxon>Pseudomonadati</taxon>
        <taxon>Pseudomonadota</taxon>
        <taxon>Betaproteobacteria</taxon>
        <taxon>Burkholderiales</taxon>
        <taxon>Alcaligenaceae</taxon>
        <taxon>Bordetella</taxon>
    </lineage>
</organism>
<proteinExistence type="inferred from homology"/>
<dbReference type="PRINTS" id="PR00039">
    <property type="entry name" value="HTHLYSR"/>
</dbReference>
<dbReference type="Gene3D" id="1.10.10.10">
    <property type="entry name" value="Winged helix-like DNA-binding domain superfamily/Winged helix DNA-binding domain"/>
    <property type="match status" value="1"/>
</dbReference>
<dbReference type="FunFam" id="1.10.10.10:FF:000001">
    <property type="entry name" value="LysR family transcriptional regulator"/>
    <property type="match status" value="1"/>
</dbReference>
<sequence>MNLNLRQLEAFVLLARLGGFSRAADQLHLTQAGLSILIRRLEERLDTRLVERTTRSVALTPAGNQVLPIAERMLADAQSILASGRGAAADQAGRISLGLAPQLAGTVLPEVLKAFRDDYPRVSVVFRECVNEEIIGRIYAREIDFGLGFGIQKNSELDSQPLAEDTLAVALPPGHPLARKRVVRWKDILQEPIITLTVGSTVRTLTENVFMSAGHALRPAYEATNTITALALAREALGVAVVPTSIGPAASAQDMVLKPLRDPVVRRSLNLVTRRGSVLSDPGRRFIDLFAAAIAKIDTYPGNARKAPALDGHASSGSRRSRA</sequence>
<dbReference type="GO" id="GO:0003700">
    <property type="term" value="F:DNA-binding transcription factor activity"/>
    <property type="evidence" value="ECO:0007669"/>
    <property type="project" value="InterPro"/>
</dbReference>
<dbReference type="Pfam" id="PF03466">
    <property type="entry name" value="LysR_substrate"/>
    <property type="match status" value="1"/>
</dbReference>
<evidence type="ECO:0000256" key="4">
    <source>
        <dbReference type="ARBA" id="ARBA00023163"/>
    </source>
</evidence>
<reference evidence="7" key="1">
    <citation type="submission" date="2017-05" db="EMBL/GenBank/DDBJ databases">
        <title>Complete and WGS of Bordetella genogroups.</title>
        <authorList>
            <person name="Spilker T."/>
            <person name="Lipuma J."/>
        </authorList>
    </citation>
    <scope>NUCLEOTIDE SEQUENCE [LARGE SCALE GENOMIC DNA]</scope>
    <source>
        <strain evidence="7">AU8856</strain>
    </source>
</reference>
<comment type="caution">
    <text evidence="6">The sequence shown here is derived from an EMBL/GenBank/DDBJ whole genome shotgun (WGS) entry which is preliminary data.</text>
</comment>
<dbReference type="PANTHER" id="PTHR30419:SF8">
    <property type="entry name" value="NITROGEN ASSIMILATION TRANSCRIPTIONAL ACTIVATOR-RELATED"/>
    <property type="match status" value="1"/>
</dbReference>
<evidence type="ECO:0000313" key="6">
    <source>
        <dbReference type="EMBL" id="OZI60436.1"/>
    </source>
</evidence>
<evidence type="ECO:0000256" key="3">
    <source>
        <dbReference type="ARBA" id="ARBA00023125"/>
    </source>
</evidence>
<dbReference type="AlphaFoldDB" id="A0A261UES0"/>
<keyword evidence="3" id="KW-0238">DNA-binding</keyword>
<accession>A0A261UES0</accession>
<comment type="similarity">
    <text evidence="1">Belongs to the LysR transcriptional regulatory family.</text>
</comment>
<dbReference type="GO" id="GO:0005829">
    <property type="term" value="C:cytosol"/>
    <property type="evidence" value="ECO:0007669"/>
    <property type="project" value="TreeGrafter"/>
</dbReference>
<dbReference type="OrthoDB" id="9106612at2"/>
<dbReference type="SUPFAM" id="SSF53850">
    <property type="entry name" value="Periplasmic binding protein-like II"/>
    <property type="match status" value="1"/>
</dbReference>
<dbReference type="InterPro" id="IPR005119">
    <property type="entry name" value="LysR_subst-bd"/>
</dbReference>
<dbReference type="EMBL" id="NEVS01000004">
    <property type="protein sequence ID" value="OZI60436.1"/>
    <property type="molecule type" value="Genomic_DNA"/>
</dbReference>
<evidence type="ECO:0000313" key="7">
    <source>
        <dbReference type="Proteomes" id="UP000215767"/>
    </source>
</evidence>
<dbReference type="Gene3D" id="3.40.190.290">
    <property type="match status" value="1"/>
</dbReference>
<evidence type="ECO:0000259" key="5">
    <source>
        <dbReference type="PROSITE" id="PS50931"/>
    </source>
</evidence>
<dbReference type="RefSeq" id="WP_094841849.1">
    <property type="nucleotide sequence ID" value="NZ_NEVS01000004.1"/>
</dbReference>
<dbReference type="InterPro" id="IPR036388">
    <property type="entry name" value="WH-like_DNA-bd_sf"/>
</dbReference>
<keyword evidence="7" id="KW-1185">Reference proteome</keyword>
<protein>
    <recommendedName>
        <fullName evidence="5">HTH lysR-type domain-containing protein</fullName>
    </recommendedName>
</protein>
<name>A0A261UES0_9BORD</name>
<dbReference type="InterPro" id="IPR036390">
    <property type="entry name" value="WH_DNA-bd_sf"/>
</dbReference>
<dbReference type="InterPro" id="IPR000847">
    <property type="entry name" value="LysR_HTH_N"/>
</dbReference>
<dbReference type="PANTHER" id="PTHR30419">
    <property type="entry name" value="HTH-TYPE TRANSCRIPTIONAL REGULATOR YBHD"/>
    <property type="match status" value="1"/>
</dbReference>
<keyword evidence="4" id="KW-0804">Transcription</keyword>
<dbReference type="CDD" id="cd08440">
    <property type="entry name" value="PBP2_LTTR_like_4"/>
    <property type="match status" value="1"/>
</dbReference>
<dbReference type="PROSITE" id="PS50931">
    <property type="entry name" value="HTH_LYSR"/>
    <property type="match status" value="1"/>
</dbReference>
<dbReference type="SUPFAM" id="SSF46785">
    <property type="entry name" value="Winged helix' DNA-binding domain"/>
    <property type="match status" value="1"/>
</dbReference>
<dbReference type="Pfam" id="PF00126">
    <property type="entry name" value="HTH_1"/>
    <property type="match status" value="1"/>
</dbReference>
<gene>
    <name evidence="6" type="ORF">CAL28_13520</name>
</gene>
<keyword evidence="2" id="KW-0805">Transcription regulation</keyword>
<dbReference type="GO" id="GO:0003677">
    <property type="term" value="F:DNA binding"/>
    <property type="evidence" value="ECO:0007669"/>
    <property type="project" value="UniProtKB-KW"/>
</dbReference>
<feature type="domain" description="HTH lysR-type" evidence="5">
    <location>
        <begin position="3"/>
        <end position="60"/>
    </location>
</feature>
<evidence type="ECO:0000256" key="2">
    <source>
        <dbReference type="ARBA" id="ARBA00023015"/>
    </source>
</evidence>
<evidence type="ECO:0000256" key="1">
    <source>
        <dbReference type="ARBA" id="ARBA00009437"/>
    </source>
</evidence>
<dbReference type="InterPro" id="IPR050950">
    <property type="entry name" value="HTH-type_LysR_regulators"/>
</dbReference>